<gene>
    <name evidence="1" type="ORF">GCM10012286_64610</name>
</gene>
<comment type="caution">
    <text evidence="1">The sequence shown here is derived from an EMBL/GenBank/DDBJ whole genome shotgun (WGS) entry which is preliminary data.</text>
</comment>
<dbReference type="EMBL" id="BMNG01000016">
    <property type="protein sequence ID" value="GGO54559.1"/>
    <property type="molecule type" value="Genomic_DNA"/>
</dbReference>
<evidence type="ECO:0000313" key="1">
    <source>
        <dbReference type="EMBL" id="GGO54559.1"/>
    </source>
</evidence>
<organism evidence="1 2">
    <name type="scientific">Streptomyces lasiicapitis</name>
    <dbReference type="NCBI Taxonomy" id="1923961"/>
    <lineage>
        <taxon>Bacteria</taxon>
        <taxon>Bacillati</taxon>
        <taxon>Actinomycetota</taxon>
        <taxon>Actinomycetes</taxon>
        <taxon>Kitasatosporales</taxon>
        <taxon>Streptomycetaceae</taxon>
        <taxon>Streptomyces</taxon>
    </lineage>
</organism>
<accession>A0ABQ2MQU1</accession>
<dbReference type="Proteomes" id="UP000656881">
    <property type="component" value="Unassembled WGS sequence"/>
</dbReference>
<sequence length="118" mass="12830">MAGRETERTPPVSETARKRATAAYLDLWRDTAEAAKTSDWKSPRLARHATGEALKAIMRGMYADHRNGLIAKGMPENAPKVTKPPASRSASCRASAWAAQYSGSAPNSGFMRIRPTVE</sequence>
<protein>
    <submittedName>
        <fullName evidence="1">Uncharacterized protein</fullName>
    </submittedName>
</protein>
<keyword evidence="2" id="KW-1185">Reference proteome</keyword>
<evidence type="ECO:0000313" key="2">
    <source>
        <dbReference type="Proteomes" id="UP000656881"/>
    </source>
</evidence>
<name>A0ABQ2MQU1_9ACTN</name>
<proteinExistence type="predicted"/>
<reference evidence="2" key="1">
    <citation type="journal article" date="2019" name="Int. J. Syst. Evol. Microbiol.">
        <title>The Global Catalogue of Microorganisms (GCM) 10K type strain sequencing project: providing services to taxonomists for standard genome sequencing and annotation.</title>
        <authorList>
            <consortium name="The Broad Institute Genomics Platform"/>
            <consortium name="The Broad Institute Genome Sequencing Center for Infectious Disease"/>
            <person name="Wu L."/>
            <person name="Ma J."/>
        </authorList>
    </citation>
    <scope>NUCLEOTIDE SEQUENCE [LARGE SCALE GENOMIC DNA]</scope>
    <source>
        <strain evidence="2">CGMCC 4.7349</strain>
    </source>
</reference>